<evidence type="ECO:0000313" key="3">
    <source>
        <dbReference type="WBParaSite" id="PSAMB.scaffold5157size12485.g26015.t1"/>
    </source>
</evidence>
<sequence length="116" mass="12591">MSFLSSKEPEVVIPGRHQRFHTPIDLDRENYQGLASAAGALQLFGHGEQQPSTALGLGLSLRQRPKKRGAVSAGKKSKKCAPKKKAKKPTKVGGKKKKKRAGGKGKPPRRQKTILD</sequence>
<proteinExistence type="predicted"/>
<protein>
    <submittedName>
        <fullName evidence="3">Uncharacterized protein</fullName>
    </submittedName>
</protein>
<reference evidence="3" key="1">
    <citation type="submission" date="2022-11" db="UniProtKB">
        <authorList>
            <consortium name="WormBaseParasite"/>
        </authorList>
    </citation>
    <scope>IDENTIFICATION</scope>
</reference>
<evidence type="ECO:0000313" key="2">
    <source>
        <dbReference type="Proteomes" id="UP000887566"/>
    </source>
</evidence>
<feature type="region of interest" description="Disordered" evidence="1">
    <location>
        <begin position="48"/>
        <end position="116"/>
    </location>
</feature>
<keyword evidence="2" id="KW-1185">Reference proteome</keyword>
<name>A0A914WT66_9BILA</name>
<accession>A0A914WT66</accession>
<dbReference type="WBParaSite" id="PSAMB.scaffold5157size12485.g26015.t1">
    <property type="protein sequence ID" value="PSAMB.scaffold5157size12485.g26015.t1"/>
    <property type="gene ID" value="PSAMB.scaffold5157size12485.g26015"/>
</dbReference>
<feature type="compositionally biased region" description="Basic residues" evidence="1">
    <location>
        <begin position="63"/>
        <end position="116"/>
    </location>
</feature>
<organism evidence="2 3">
    <name type="scientific">Plectus sambesii</name>
    <dbReference type="NCBI Taxonomy" id="2011161"/>
    <lineage>
        <taxon>Eukaryota</taxon>
        <taxon>Metazoa</taxon>
        <taxon>Ecdysozoa</taxon>
        <taxon>Nematoda</taxon>
        <taxon>Chromadorea</taxon>
        <taxon>Plectida</taxon>
        <taxon>Plectina</taxon>
        <taxon>Plectoidea</taxon>
        <taxon>Plectidae</taxon>
        <taxon>Plectus</taxon>
    </lineage>
</organism>
<dbReference type="AlphaFoldDB" id="A0A914WT66"/>
<evidence type="ECO:0000256" key="1">
    <source>
        <dbReference type="SAM" id="MobiDB-lite"/>
    </source>
</evidence>
<dbReference type="Proteomes" id="UP000887566">
    <property type="component" value="Unplaced"/>
</dbReference>